<comment type="similarity">
    <text evidence="2">Belongs to the SusD family.</text>
</comment>
<dbReference type="EMBL" id="GL945017">
    <property type="protein sequence ID" value="EGN56374.1"/>
    <property type="molecule type" value="Genomic_DNA"/>
</dbReference>
<evidence type="ECO:0000256" key="5">
    <source>
        <dbReference type="ARBA" id="ARBA00023237"/>
    </source>
</evidence>
<dbReference type="Gene3D" id="1.25.40.390">
    <property type="match status" value="1"/>
</dbReference>
<feature type="domain" description="SusD-like N-terminal" evidence="7">
    <location>
        <begin position="110"/>
        <end position="221"/>
    </location>
</feature>
<name>F8N7E7_9BACT</name>
<dbReference type="AlphaFoldDB" id="F8N7E7"/>
<feature type="domain" description="RagB/SusD" evidence="6">
    <location>
        <begin position="309"/>
        <end position="641"/>
    </location>
</feature>
<evidence type="ECO:0000259" key="7">
    <source>
        <dbReference type="Pfam" id="PF14322"/>
    </source>
</evidence>
<dbReference type="STRING" id="688246.Premu_0919"/>
<dbReference type="InterPro" id="IPR012944">
    <property type="entry name" value="SusD_RagB_dom"/>
</dbReference>
<dbReference type="InterPro" id="IPR033985">
    <property type="entry name" value="SusD-like_N"/>
</dbReference>
<dbReference type="HOGENOM" id="CLU_015553_0_1_10"/>
<keyword evidence="9" id="KW-1185">Reference proteome</keyword>
<reference evidence="9" key="1">
    <citation type="journal article" date="2011" name="Stand. Genomic Sci.">
        <title>Non-contiguous finished genome sequence of the opportunistic oral pathogen Prevotella multisaccharivorax type strain (PPPA20).</title>
        <authorList>
            <person name="Pati A."/>
            <person name="Gronow S."/>
            <person name="Lu M."/>
            <person name="Lapidus A."/>
            <person name="Nolan M."/>
            <person name="Lucas S."/>
            <person name="Hammon N."/>
            <person name="Deshpande S."/>
            <person name="Cheng J.F."/>
            <person name="Tapia R."/>
            <person name="Han C."/>
            <person name="Goodwin L."/>
            <person name="Pitluck S."/>
            <person name="Liolios K."/>
            <person name="Pagani I."/>
            <person name="Mavromatis K."/>
            <person name="Mikhailova N."/>
            <person name="Huntemann M."/>
            <person name="Chen A."/>
            <person name="Palaniappan K."/>
            <person name="Land M."/>
            <person name="Hauser L."/>
            <person name="Detter J.C."/>
            <person name="Brambilla E.M."/>
            <person name="Rohde M."/>
            <person name="Goker M."/>
            <person name="Woyke T."/>
            <person name="Bristow J."/>
            <person name="Eisen J.A."/>
            <person name="Markowitz V."/>
            <person name="Hugenholtz P."/>
            <person name="Kyrpides N.C."/>
            <person name="Klenk H.P."/>
            <person name="Ivanova N."/>
        </authorList>
    </citation>
    <scope>NUCLEOTIDE SEQUENCE [LARGE SCALE GENOMIC DNA]</scope>
    <source>
        <strain evidence="9">DSM 17128</strain>
    </source>
</reference>
<evidence type="ECO:0000256" key="2">
    <source>
        <dbReference type="ARBA" id="ARBA00006275"/>
    </source>
</evidence>
<sequence>MKTKYLLILLMVIPLLSCNDGFLEKMPKTDLTENNAFTSYDNFKSFMWPCYAIFTDGTIGTSLASWGEYGQYRSDMDAGYLESKYSTGFNRFAFQTVASVASGNGWSFSNYIRRTNIMLSHLSNNNMTVAERNHWRAVAYFFHSYWYVELVSRFGDVPWVNTVLQANDNAAYGPRINRRTVTDSIMARLKWAENNIGDFKAKDGVNTIDRECILALISRFALREATWQKYHELGDYESLLRECVRASELLMNEYPILYKGTDGQPAAGYGEMWTTDDLSKIPGVILYKQYVPDLSQHDMSYIERTSSHYVEMNKNTVNLFLMKNGRPVSNVASGYHGDKTMYDEFRDRDPRLYHNVLPPYKVAAGQGSEGYRTWHFTDNVTDREYINIMGKNESCSNPGVGMKRLPDQNWGANLVPEIPRLGTGSFVSCRSGYYFWKNTDNWEKNFNNGALNVSDKPIFKIEEVLLNEAEAKYELGEFDQSIADRTINKLRDRSGVAHMVVTDIDDSFDPARGRWYPKGDEKGKLVEPVLWEIRRERIVELMGEGFGFYDVRRWRMAPWFLNRPTVGIHTTKALAKSAGLTLYNEKTGTSDGNSGKLTDGNVFLFNNPVAEGKGWLEKYYLYQIPTTEMVLNSQLKQNPGWE</sequence>
<dbReference type="eggNOG" id="COG0547">
    <property type="taxonomic scope" value="Bacteria"/>
</dbReference>
<organism evidence="8 9">
    <name type="scientific">Hallella multisaccharivorax DSM 17128</name>
    <dbReference type="NCBI Taxonomy" id="688246"/>
    <lineage>
        <taxon>Bacteria</taxon>
        <taxon>Pseudomonadati</taxon>
        <taxon>Bacteroidota</taxon>
        <taxon>Bacteroidia</taxon>
        <taxon>Bacteroidales</taxon>
        <taxon>Prevotellaceae</taxon>
        <taxon>Hallella</taxon>
    </lineage>
</organism>
<protein>
    <submittedName>
        <fullName evidence="8">RagB/SusD domain-containing protein</fullName>
    </submittedName>
</protein>
<dbReference type="InterPro" id="IPR011990">
    <property type="entry name" value="TPR-like_helical_dom_sf"/>
</dbReference>
<keyword evidence="5" id="KW-0998">Cell outer membrane</keyword>
<evidence type="ECO:0000313" key="8">
    <source>
        <dbReference type="EMBL" id="EGN56374.1"/>
    </source>
</evidence>
<keyword evidence="3" id="KW-0732">Signal</keyword>
<gene>
    <name evidence="8" type="ORF">Premu_0919</name>
</gene>
<dbReference type="GO" id="GO:0009279">
    <property type="term" value="C:cell outer membrane"/>
    <property type="evidence" value="ECO:0007669"/>
    <property type="project" value="UniProtKB-SubCell"/>
</dbReference>
<evidence type="ECO:0000259" key="6">
    <source>
        <dbReference type="Pfam" id="PF07980"/>
    </source>
</evidence>
<keyword evidence="4" id="KW-0472">Membrane</keyword>
<dbReference type="Proteomes" id="UP000002772">
    <property type="component" value="Unassembled WGS sequence"/>
</dbReference>
<evidence type="ECO:0000256" key="4">
    <source>
        <dbReference type="ARBA" id="ARBA00023136"/>
    </source>
</evidence>
<comment type="subcellular location">
    <subcellularLocation>
        <location evidence="1">Cell outer membrane</location>
    </subcellularLocation>
</comment>
<proteinExistence type="inferred from homology"/>
<dbReference type="RefSeq" id="WP_007573458.1">
    <property type="nucleotide sequence ID" value="NZ_BPTS01000001.1"/>
</dbReference>
<dbReference type="OrthoDB" id="1031584at2"/>
<evidence type="ECO:0000313" key="9">
    <source>
        <dbReference type="Proteomes" id="UP000002772"/>
    </source>
</evidence>
<evidence type="ECO:0000256" key="3">
    <source>
        <dbReference type="ARBA" id="ARBA00022729"/>
    </source>
</evidence>
<dbReference type="Pfam" id="PF07980">
    <property type="entry name" value="SusD_RagB"/>
    <property type="match status" value="1"/>
</dbReference>
<dbReference type="Pfam" id="PF14322">
    <property type="entry name" value="SusD-like_3"/>
    <property type="match status" value="1"/>
</dbReference>
<evidence type="ECO:0000256" key="1">
    <source>
        <dbReference type="ARBA" id="ARBA00004442"/>
    </source>
</evidence>
<dbReference type="SUPFAM" id="SSF48452">
    <property type="entry name" value="TPR-like"/>
    <property type="match status" value="1"/>
</dbReference>
<accession>F8N7E7</accession>